<keyword evidence="3" id="KW-1185">Reference proteome</keyword>
<proteinExistence type="predicted"/>
<gene>
    <name evidence="2" type="ORF">SNAT2548_LOCUS10576</name>
</gene>
<evidence type="ECO:0000313" key="2">
    <source>
        <dbReference type="EMBL" id="CAE7239040.1"/>
    </source>
</evidence>
<feature type="chain" id="PRO_5032889853" evidence="1">
    <location>
        <begin position="26"/>
        <end position="164"/>
    </location>
</feature>
<protein>
    <submittedName>
        <fullName evidence="2">Uncharacterized protein</fullName>
    </submittedName>
</protein>
<dbReference type="EMBL" id="CAJNDS010000879">
    <property type="protein sequence ID" value="CAE7239040.1"/>
    <property type="molecule type" value="Genomic_DNA"/>
</dbReference>
<dbReference type="Proteomes" id="UP000604046">
    <property type="component" value="Unassembled WGS sequence"/>
</dbReference>
<organism evidence="2 3">
    <name type="scientific">Symbiodinium natans</name>
    <dbReference type="NCBI Taxonomy" id="878477"/>
    <lineage>
        <taxon>Eukaryota</taxon>
        <taxon>Sar</taxon>
        <taxon>Alveolata</taxon>
        <taxon>Dinophyceae</taxon>
        <taxon>Suessiales</taxon>
        <taxon>Symbiodiniaceae</taxon>
        <taxon>Symbiodinium</taxon>
    </lineage>
</organism>
<dbReference type="AlphaFoldDB" id="A0A812L6K2"/>
<comment type="caution">
    <text evidence="2">The sequence shown here is derived from an EMBL/GenBank/DDBJ whole genome shotgun (WGS) entry which is preliminary data.</text>
</comment>
<name>A0A812L6K2_9DINO</name>
<feature type="signal peptide" evidence="1">
    <location>
        <begin position="1"/>
        <end position="25"/>
    </location>
</feature>
<evidence type="ECO:0000256" key="1">
    <source>
        <dbReference type="SAM" id="SignalP"/>
    </source>
</evidence>
<reference evidence="2" key="1">
    <citation type="submission" date="2021-02" db="EMBL/GenBank/DDBJ databases">
        <authorList>
            <person name="Dougan E. K."/>
            <person name="Rhodes N."/>
            <person name="Thang M."/>
            <person name="Chan C."/>
        </authorList>
    </citation>
    <scope>NUCLEOTIDE SEQUENCE</scope>
</reference>
<keyword evidence="1" id="KW-0732">Signal</keyword>
<sequence length="164" mass="18431">MLRRRGTAGTLLVLVSPIAWPFVLLEKGELQDVGSFRQATLPFSDRRLQPLSSSILTECTSLPCGVIDEGIAEDTKVEIIWPEETSDGLKKRRRKLRPTAVRLTLGSIRPNPLPASRKHLLLAIPRPQQLERMLRFPEIFLARSHSMASDTGDGRLKNISRKVQ</sequence>
<accession>A0A812L6K2</accession>
<evidence type="ECO:0000313" key="3">
    <source>
        <dbReference type="Proteomes" id="UP000604046"/>
    </source>
</evidence>